<evidence type="ECO:0000256" key="1">
    <source>
        <dbReference type="SAM" id="MobiDB-lite"/>
    </source>
</evidence>
<protein>
    <recommendedName>
        <fullName evidence="4">DEK C-terminal domain-containing protein</fullName>
    </recommendedName>
</protein>
<feature type="compositionally biased region" description="Basic residues" evidence="1">
    <location>
        <begin position="134"/>
        <end position="148"/>
    </location>
</feature>
<feature type="compositionally biased region" description="Basic and acidic residues" evidence="1">
    <location>
        <begin position="247"/>
        <end position="258"/>
    </location>
</feature>
<feature type="region of interest" description="Disordered" evidence="1">
    <location>
        <begin position="65"/>
        <end position="276"/>
    </location>
</feature>
<proteinExistence type="predicted"/>
<feature type="compositionally biased region" description="Acidic residues" evidence="1">
    <location>
        <begin position="73"/>
        <end position="84"/>
    </location>
</feature>
<dbReference type="PANTHER" id="PTHR15410:SF2">
    <property type="entry name" value="HIRA-INTERACTING PROTEIN 3"/>
    <property type="match status" value="1"/>
</dbReference>
<evidence type="ECO:0000313" key="2">
    <source>
        <dbReference type="EMBL" id="KAF9073169.1"/>
    </source>
</evidence>
<evidence type="ECO:0000313" key="3">
    <source>
        <dbReference type="Proteomes" id="UP000772434"/>
    </source>
</evidence>
<dbReference type="GO" id="GO:0005634">
    <property type="term" value="C:nucleus"/>
    <property type="evidence" value="ECO:0007669"/>
    <property type="project" value="TreeGrafter"/>
</dbReference>
<comment type="caution">
    <text evidence="2">The sequence shown here is derived from an EMBL/GenBank/DDBJ whole genome shotgun (WGS) entry which is preliminary data.</text>
</comment>
<sequence>MSIPEPKVIEEMTKKLISDAARDGTLSKLSPKIVRERLEEQFELDDRALKPYKGVIAKAIDDWKEAKTKQEEIENGASDEEDENPPQKKKAQQSSTKPSKKPQASSSLEKSNTKTKKRKSEPNEEEEEAEISSSKKRPRLPARTKSKDKKAFTSLAVVPPSSDLEDEITTKQPTEESVDETTPRKSSSTKSSSPAKSKQPSKPTSSNSLTISKESKSRRPAEEDEKSESELSVLIDEAPKPKKKGKAKESTAPKEVKEKKKGGTSNPTKLSKDEETIKKLKSLILACGVRKVWSKLFKDIPEDHSQQIKLLRKMLTDLGMTGRLSMEQAKAIREKRELASELADVQSFERSVKEQGTRRSRSAATKEESDSGSQEGSEEEEEEEAAPTKRKKNARLSIMAFLEDQSDSE</sequence>
<evidence type="ECO:0008006" key="4">
    <source>
        <dbReference type="Google" id="ProtNLM"/>
    </source>
</evidence>
<feature type="compositionally biased region" description="Polar residues" evidence="1">
    <location>
        <begin position="92"/>
        <end position="110"/>
    </location>
</feature>
<feature type="compositionally biased region" description="Acidic residues" evidence="1">
    <location>
        <begin position="376"/>
        <end position="385"/>
    </location>
</feature>
<name>A0A9P5PVE2_9AGAR</name>
<organism evidence="2 3">
    <name type="scientific">Rhodocollybia butyracea</name>
    <dbReference type="NCBI Taxonomy" id="206335"/>
    <lineage>
        <taxon>Eukaryota</taxon>
        <taxon>Fungi</taxon>
        <taxon>Dikarya</taxon>
        <taxon>Basidiomycota</taxon>
        <taxon>Agaricomycotina</taxon>
        <taxon>Agaricomycetes</taxon>
        <taxon>Agaricomycetidae</taxon>
        <taxon>Agaricales</taxon>
        <taxon>Marasmiineae</taxon>
        <taxon>Omphalotaceae</taxon>
        <taxon>Rhodocollybia</taxon>
    </lineage>
</organism>
<gene>
    <name evidence="2" type="ORF">BDP27DRAFT_314167</name>
</gene>
<dbReference type="PANTHER" id="PTHR15410">
    <property type="entry name" value="HIRA-INTERACTING PROTEIN 3"/>
    <property type="match status" value="1"/>
</dbReference>
<dbReference type="OrthoDB" id="552755at2759"/>
<feature type="compositionally biased region" description="Low complexity" evidence="1">
    <location>
        <begin position="184"/>
        <end position="208"/>
    </location>
</feature>
<reference evidence="2" key="1">
    <citation type="submission" date="2020-11" db="EMBL/GenBank/DDBJ databases">
        <authorList>
            <consortium name="DOE Joint Genome Institute"/>
            <person name="Ahrendt S."/>
            <person name="Riley R."/>
            <person name="Andreopoulos W."/>
            <person name="Labutti K."/>
            <person name="Pangilinan J."/>
            <person name="Ruiz-Duenas F.J."/>
            <person name="Barrasa J.M."/>
            <person name="Sanchez-Garcia M."/>
            <person name="Camarero S."/>
            <person name="Miyauchi S."/>
            <person name="Serrano A."/>
            <person name="Linde D."/>
            <person name="Babiker R."/>
            <person name="Drula E."/>
            <person name="Ayuso-Fernandez I."/>
            <person name="Pacheco R."/>
            <person name="Padilla G."/>
            <person name="Ferreira P."/>
            <person name="Barriuso J."/>
            <person name="Kellner H."/>
            <person name="Castanera R."/>
            <person name="Alfaro M."/>
            <person name="Ramirez L."/>
            <person name="Pisabarro A.G."/>
            <person name="Kuo A."/>
            <person name="Tritt A."/>
            <person name="Lipzen A."/>
            <person name="He G."/>
            <person name="Yan M."/>
            <person name="Ng V."/>
            <person name="Cullen D."/>
            <person name="Martin F."/>
            <person name="Rosso M.-N."/>
            <person name="Henrissat B."/>
            <person name="Hibbett D."/>
            <person name="Martinez A.T."/>
            <person name="Grigoriev I.V."/>
        </authorList>
    </citation>
    <scope>NUCLEOTIDE SEQUENCE</scope>
    <source>
        <strain evidence="2">AH 40177</strain>
    </source>
</reference>
<feature type="region of interest" description="Disordered" evidence="1">
    <location>
        <begin position="343"/>
        <end position="409"/>
    </location>
</feature>
<keyword evidence="3" id="KW-1185">Reference proteome</keyword>
<dbReference type="AlphaFoldDB" id="A0A9P5PVE2"/>
<accession>A0A9P5PVE2</accession>
<dbReference type="EMBL" id="JADNRY010000019">
    <property type="protein sequence ID" value="KAF9073169.1"/>
    <property type="molecule type" value="Genomic_DNA"/>
</dbReference>
<dbReference type="InterPro" id="IPR037647">
    <property type="entry name" value="HIRIP3"/>
</dbReference>
<dbReference type="Proteomes" id="UP000772434">
    <property type="component" value="Unassembled WGS sequence"/>
</dbReference>